<name>A0A8J5K914_HOMAM</name>
<evidence type="ECO:0000259" key="2">
    <source>
        <dbReference type="Pfam" id="PF12510"/>
    </source>
</evidence>
<comment type="caution">
    <text evidence="3">The sequence shown here is derived from an EMBL/GenBank/DDBJ whole genome shotgun (WGS) entry which is preliminary data.</text>
</comment>
<dbReference type="EMBL" id="JAHLQT010021981">
    <property type="protein sequence ID" value="KAG7166899.1"/>
    <property type="molecule type" value="Genomic_DNA"/>
</dbReference>
<feature type="compositionally biased region" description="Low complexity" evidence="1">
    <location>
        <begin position="2234"/>
        <end position="2251"/>
    </location>
</feature>
<feature type="compositionally biased region" description="Basic and acidic residues" evidence="1">
    <location>
        <begin position="1676"/>
        <end position="1815"/>
    </location>
</feature>
<feature type="region of interest" description="Disordered" evidence="1">
    <location>
        <begin position="2309"/>
        <end position="2356"/>
    </location>
</feature>
<feature type="compositionally biased region" description="Polar residues" evidence="1">
    <location>
        <begin position="1908"/>
        <end position="1938"/>
    </location>
</feature>
<protein>
    <submittedName>
        <fullName evidence="3">Repetitive proline-rich cell wall protein 1-like 1</fullName>
    </submittedName>
</protein>
<sequence>MSSVAAPLGATTALADLDAITDEERLRIMYYNHTCQYHNHACQYHSHTMPVPEVTHLTYLQWQQAEDFGERRRIRARMYKLREQRLREMMQNDEEALGTLNVTDDSGGLTEYSTITVGGDGNNTSRRSSNIQVTMHVDGDSAVTESISTQNVRLGGLTMRGVDNISVEGLQPGDVIQERIRKASEDRPSRFQRIIGELSDTEANNEGDSVVSITKSTYSIQSNALAGEGYLSMKNKEVRDSVSPTRIMRERRSSAEDDTSANEGRLTSDDEAALKAESEHVIEALQTSPPKTSSSRKTSRDERTTTRTTKSRQSEIPVRKESSSSRKVSERKTSKELDFSSVKRTSGDKSSPTSPTKRTPGESSSRSHMPRRTGAQKEAPTSPAKSPTRTGTKAVPSSRKSKLAEVESKMETSIMSELDKLDSYLSASVNDDDEVIMEEEEDCVDEAGNVVKMLVQTRRKKDGTECTARRVARSTKVVNSESEIDEILIGNPDHEVLEREVAEEEDKDGNKIKIITETRQRPDGITYTTKNILKTSKIFDYDHPEDVAYNEEDELISTNETEETDENGITIQTVTETRRKPSGMEYTTKKVYKTSKVKSTHITPSDDDEVIDTKETEEKKDDGSIIRTVIEIRRTKTGEEYTHRQVFRSRRMTLSGVDLQRGLPTIHNDDEVIDKNEKEEMDDSGMTIKVVTETRRRKDGSTYSFEYVLRSFQGTEDDVKKMPVGGSKSSNIAVSADDELINEEIKEDVQEDGSTVKTIIERRRAKDGTEYLRHRIMRIPKMPEPVLQVANLEDEVLQEEVKEKTLNDGTHYKAVTERRRSSVSGLQYTLRRMSKIYQQPTHHPKSSEDEILDENVTEEETDDGTVVKTVIQRYQRPDGSVYTTHNIHRTFSSPAPVTFVGTENDELVDQSVDEQETADGYVIKSVTETRRRADGMQYTVERTEKTSKFGPEVHITFSGNDRSKKPEDVVQVGSPDDTVVSCEENEYEEEDGTVVKTVVEIRRRVDSTEYTTKTVLRSTPVLVPERETSYVVIKPEGGDEDEDVGFFPSLDDEVVYTRKKEEIGEDGQPITVIIETRQSKTTGEKYNITKRVHTTNVVMTEEGEREIPKAVMKSTLVANIAPAPGSKKPDKPTEEPEDDQDDVPYGSVSALKNRFAPAPSKKPESSDKTGKPDRANTLNKKRFFEDAAKTSAVTVPSSKTSPRKSEPKDRPREPDRDAKRDLLPAFSDDKASIEVKLRVEKDEATVENVETHKVTYHADEAPQEEPEDLDGVAETKNVDIKDLETEIAKLEEEEKERYRQGQPEGTEEPEDEVSPDEVEIEAEVSSPSEEEPQEPRQKKRQATKKTPTTSKRTEEKPRKKTEEPRKRREVSPRKKPETEEPSRRAPASRKLPGKDDSPTRRVPAQREPIPTRDSTRRAPKPNTSPQRVPSSPHRGRSPNRSGVSTPREVTPTDRQCCKKHREANEPEPVSPTRTQKTTPRSTVPSAKKTTSPEGKPRMNGDVRRTPAEPRVNGDINRKPEDRAPRTRRTVEKPSEPERPAVRPSRLSQTPRKTPTARSPDKREPTRPLSSRVTDRKSPTKPSEKSPKSRSPNSEPKEKPKSTLSVPESKDPVITLPETPMTEDIKPLPDDNEVGPVIEDVSCEPDLPYHTIHRPSIVREPSEYHAPDSQEEASDSSPERSKEPSDTELKDTKPERKSSKKPQEKETSPVKEDVSKPRKTKPLESRPSDKSLSPRDSEPARRKQPETRRTTRDRPWLTEKRNSFEKRQSEHKLSPVKPNDDKKTERKKPYERKPSEETIKKPKEEPIKKLKQEKPSETLPTEESDSPSDSESKENGAPEEITTDEAPVHEAPVYEAPVYEDPVHEAPVHEAPVHETPIHEALVHEAPVHEAPVHEAPQDDKPTTKKTGEITTKLSDWEKSVTSQIITEKNEKNITTSDITARRSAFNYRTPQPDNKKDKPSRKPSYEMKESVFSKRSLFEQPKQEPVPSPTRRPLLKTTTKKDDKPKRPEERKPVKEPIIVPKHIYPLGDDEDEPAEQPASEPVKEDIKMTSSKLVMSAMATSNQTRTTEVRKESTTYTPYVVDEDRPEESDTLVPLKKDRSPSPFMKESSSAPRSKEGSPTPRSKEGSPVPRSKESSPAPFSKEGSPSRFVTGKPIDSGINSNKIRRIERTGSNKKLLEDLEVSRESLPHYLSTIETIFDVTILENLLEKAESYEERRLIRGQLRLAKRPGAHQTTTPSRPSTTTTRAQPAAPRPTRPVVSEDLSLGDTTRKPLSKSLPSLSILSHANKLFSISTSSDLKTSLTVSNADITSSGTSSTSEGHPNPRHPRPFRRQNSRTDSDGFVLSPVRDKDGNPMVGVKGITHKIKIFQCEYCTT</sequence>
<feature type="compositionally biased region" description="Basic and acidic residues" evidence="1">
    <location>
        <begin position="1276"/>
        <end position="1299"/>
    </location>
</feature>
<proteinExistence type="predicted"/>
<feature type="compositionally biased region" description="Basic and acidic residues" evidence="1">
    <location>
        <begin position="1963"/>
        <end position="1972"/>
    </location>
</feature>
<evidence type="ECO:0000313" key="4">
    <source>
        <dbReference type="Proteomes" id="UP000747542"/>
    </source>
</evidence>
<dbReference type="InterPro" id="IPR022189">
    <property type="entry name" value="SMTN"/>
</dbReference>
<keyword evidence="4" id="KW-1185">Reference proteome</keyword>
<feature type="compositionally biased region" description="Basic and acidic residues" evidence="1">
    <location>
        <begin position="1860"/>
        <end position="1907"/>
    </location>
</feature>
<feature type="compositionally biased region" description="Acidic residues" evidence="1">
    <location>
        <begin position="1261"/>
        <end position="1271"/>
    </location>
</feature>
<feature type="region of interest" description="Disordered" evidence="1">
    <location>
        <begin position="1117"/>
        <end position="2162"/>
    </location>
</feature>
<feature type="region of interest" description="Disordered" evidence="1">
    <location>
        <begin position="283"/>
        <end position="408"/>
    </location>
</feature>
<feature type="compositionally biased region" description="Polar residues" evidence="1">
    <location>
        <begin position="1471"/>
        <end position="1492"/>
    </location>
</feature>
<organism evidence="3 4">
    <name type="scientific">Homarus americanus</name>
    <name type="common">American lobster</name>
    <dbReference type="NCBI Taxonomy" id="6706"/>
    <lineage>
        <taxon>Eukaryota</taxon>
        <taxon>Metazoa</taxon>
        <taxon>Ecdysozoa</taxon>
        <taxon>Arthropoda</taxon>
        <taxon>Crustacea</taxon>
        <taxon>Multicrustacea</taxon>
        <taxon>Malacostraca</taxon>
        <taxon>Eumalacostraca</taxon>
        <taxon>Eucarida</taxon>
        <taxon>Decapoda</taxon>
        <taxon>Pleocyemata</taxon>
        <taxon>Astacidea</taxon>
        <taxon>Nephropoidea</taxon>
        <taxon>Nephropidae</taxon>
        <taxon>Homarus</taxon>
    </lineage>
</organism>
<feature type="compositionally biased region" description="Basic and acidic residues" evidence="1">
    <location>
        <begin position="1999"/>
        <end position="2015"/>
    </location>
</feature>
<feature type="compositionally biased region" description="Low complexity" evidence="1">
    <location>
        <begin position="286"/>
        <end position="296"/>
    </location>
</feature>
<feature type="compositionally biased region" description="Polar residues" evidence="1">
    <location>
        <begin position="1191"/>
        <end position="1200"/>
    </location>
</feature>
<feature type="compositionally biased region" description="Basic and acidic residues" evidence="1">
    <location>
        <begin position="1515"/>
        <end position="1540"/>
    </location>
</feature>
<feature type="compositionally biased region" description="Basic and acidic residues" evidence="1">
    <location>
        <begin position="1351"/>
        <end position="1383"/>
    </location>
</feature>
<accession>A0A8J5K914</accession>
<gene>
    <name evidence="3" type="primary">Prp1-L1</name>
    <name evidence="3" type="ORF">Hamer_G024171</name>
</gene>
<feature type="compositionally biased region" description="Polar residues" evidence="1">
    <location>
        <begin position="1545"/>
        <end position="1556"/>
    </location>
</feature>
<feature type="compositionally biased region" description="Polar residues" evidence="1">
    <location>
        <begin position="2049"/>
        <end position="2067"/>
    </location>
</feature>
<dbReference type="Pfam" id="PF12510">
    <property type="entry name" value="Smoothelin"/>
    <property type="match status" value="1"/>
</dbReference>
<feature type="compositionally biased region" description="Polar residues" evidence="1">
    <location>
        <begin position="342"/>
        <end position="367"/>
    </location>
</feature>
<feature type="region of interest" description="Disordered" evidence="1">
    <location>
        <begin position="236"/>
        <end position="268"/>
    </location>
</feature>
<feature type="compositionally biased region" description="Basic and acidic residues" evidence="1">
    <location>
        <begin position="1494"/>
        <end position="1507"/>
    </location>
</feature>
<feature type="region of interest" description="Disordered" evidence="1">
    <location>
        <begin position="2225"/>
        <end position="2276"/>
    </location>
</feature>
<feature type="compositionally biased region" description="Acidic residues" evidence="1">
    <location>
        <begin position="1305"/>
        <end position="1332"/>
    </location>
</feature>
<feature type="compositionally biased region" description="Basic and acidic residues" evidence="1">
    <location>
        <begin position="317"/>
        <end position="338"/>
    </location>
</feature>
<reference evidence="3" key="1">
    <citation type="journal article" date="2021" name="Sci. Adv.">
        <title>The American lobster genome reveals insights on longevity, neural, and immune adaptations.</title>
        <authorList>
            <person name="Polinski J.M."/>
            <person name="Zimin A.V."/>
            <person name="Clark K.F."/>
            <person name="Kohn A.B."/>
            <person name="Sadowski N."/>
            <person name="Timp W."/>
            <person name="Ptitsyn A."/>
            <person name="Khanna P."/>
            <person name="Romanova D.Y."/>
            <person name="Williams P."/>
            <person name="Greenwood S.J."/>
            <person name="Moroz L.L."/>
            <person name="Walt D.R."/>
            <person name="Bodnar A.G."/>
        </authorList>
    </citation>
    <scope>NUCLEOTIDE SEQUENCE</scope>
    <source>
        <strain evidence="3">GMGI-L3</strain>
    </source>
</reference>
<evidence type="ECO:0000313" key="3">
    <source>
        <dbReference type="EMBL" id="KAG7166899.1"/>
    </source>
</evidence>
<dbReference type="Proteomes" id="UP000747542">
    <property type="component" value="Unassembled WGS sequence"/>
</dbReference>
<feature type="compositionally biased region" description="Basic and acidic residues" evidence="1">
    <location>
        <begin position="1572"/>
        <end position="1586"/>
    </location>
</feature>
<feature type="domain" description="Smoothelin" evidence="2">
    <location>
        <begin position="2195"/>
        <end position="2226"/>
    </location>
</feature>
<feature type="compositionally biased region" description="Basic and acidic residues" evidence="1">
    <location>
        <begin position="1203"/>
        <end position="1260"/>
    </location>
</feature>
<feature type="compositionally biased region" description="Basic and acidic residues" evidence="1">
    <location>
        <begin position="1161"/>
        <end position="1174"/>
    </location>
</feature>
<evidence type="ECO:0000256" key="1">
    <source>
        <dbReference type="SAM" id="MobiDB-lite"/>
    </source>
</evidence>
<feature type="compositionally biased region" description="Basic residues" evidence="1">
    <location>
        <begin position="2324"/>
        <end position="2335"/>
    </location>
</feature>